<dbReference type="Pfam" id="PF00682">
    <property type="entry name" value="HMGL-like"/>
    <property type="match status" value="1"/>
</dbReference>
<dbReference type="AlphaFoldDB" id="A0AAW6TYK2"/>
<dbReference type="PANTHER" id="PTHR42880">
    <property type="entry name" value="HOMOCITRATE SYNTHASE"/>
    <property type="match status" value="1"/>
</dbReference>
<sequence length="443" mass="50077">MAEKDLRLVDTDKPNLYRETFPYSEFPKVIFDHERVEYEIPEKIWITDTTFRDGQQAKPPFMPEQILRIYDLLHEIDGGTGLIRQCEFFLYSERDRKAVELCQERGYEYPEITGWIRAVAADFKLVSQMGLKETGILTSASDYHIFLKLRKTRSQALSGYLDIVKAALDSGVQPRCHFEDVTRADFDGFVLPFANELLKIGDDYSQPVKIRLCDTLGFGLPWPGVALPRSVPKLVQGLRKIGVPAEQLEWHGHNDFHKVLVDASTAWLYGCCAANAAIFGCGERTGNPPLEALVVEHAQLKGMTEGVNYAAITELAEYVRKEMNFEIPRNYPLVGRDFNVTRAGIHADGLLKNEEIYNCFDTEKLLKRSVGVAITDKTGAAGIKHWVEAHYDIQIAKHDPRIVKIKDLIDAEYAADRVSVISDDEMFAWVGEVFGTDVPALRS</sequence>
<dbReference type="PANTHER" id="PTHR42880:SF1">
    <property type="entry name" value="ISOPROPYLMALATE_HOMOCITRATE_CITRAMALATE SYNTHASE FAMILY PROTEIN"/>
    <property type="match status" value="1"/>
</dbReference>
<dbReference type="InterPro" id="IPR000891">
    <property type="entry name" value="PYR_CT"/>
</dbReference>
<protein>
    <recommendedName>
        <fullName evidence="3">Pyruvate carboxyltransferase domain-containing protein</fullName>
    </recommendedName>
</protein>
<dbReference type="SUPFAM" id="SSF51569">
    <property type="entry name" value="Aldolase"/>
    <property type="match status" value="1"/>
</dbReference>
<evidence type="ECO:0000256" key="1">
    <source>
        <dbReference type="ARBA" id="ARBA00006154"/>
    </source>
</evidence>
<accession>A0AAW6TYK2</accession>
<evidence type="ECO:0000259" key="3">
    <source>
        <dbReference type="PROSITE" id="PS50991"/>
    </source>
</evidence>
<dbReference type="PROSITE" id="PS50991">
    <property type="entry name" value="PYR_CT"/>
    <property type="match status" value="1"/>
</dbReference>
<gene>
    <name evidence="4" type="ORF">QJ522_07875</name>
</gene>
<comment type="similarity">
    <text evidence="1">Belongs to the alpha-IPM synthase/homocitrate synthase family.</text>
</comment>
<organism evidence="4 5">
    <name type="scientific">Anaerobaca lacustris</name>
    <dbReference type="NCBI Taxonomy" id="3044600"/>
    <lineage>
        <taxon>Bacteria</taxon>
        <taxon>Pseudomonadati</taxon>
        <taxon>Planctomycetota</taxon>
        <taxon>Phycisphaerae</taxon>
        <taxon>Sedimentisphaerales</taxon>
        <taxon>Anaerobacaceae</taxon>
        <taxon>Anaerobaca</taxon>
    </lineage>
</organism>
<comment type="caution">
    <text evidence="4">The sequence shown here is derived from an EMBL/GenBank/DDBJ whole genome shotgun (WGS) entry which is preliminary data.</text>
</comment>
<proteinExistence type="inferred from homology"/>
<dbReference type="RefSeq" id="WP_349244370.1">
    <property type="nucleotide sequence ID" value="NZ_JASCXX010000007.1"/>
</dbReference>
<dbReference type="Gene3D" id="3.20.20.70">
    <property type="entry name" value="Aldolase class I"/>
    <property type="match status" value="1"/>
</dbReference>
<reference evidence="4" key="1">
    <citation type="submission" date="2023-05" db="EMBL/GenBank/DDBJ databases">
        <title>Anaerotaeda fermentans gen. nov., sp. nov., a novel anaerobic planctomycete of the new family within the order Sedimentisphaerales isolated from Taman Peninsula, Russia.</title>
        <authorList>
            <person name="Khomyakova M.A."/>
            <person name="Merkel A.Y."/>
            <person name="Slobodkin A.I."/>
        </authorList>
    </citation>
    <scope>NUCLEOTIDE SEQUENCE</scope>
    <source>
        <strain evidence="4">M17dextr</strain>
    </source>
</reference>
<keyword evidence="2" id="KW-0808">Transferase</keyword>
<dbReference type="EMBL" id="JASCXX010000007">
    <property type="protein sequence ID" value="MDI6448961.1"/>
    <property type="molecule type" value="Genomic_DNA"/>
</dbReference>
<dbReference type="Proteomes" id="UP001431776">
    <property type="component" value="Unassembled WGS sequence"/>
</dbReference>
<dbReference type="GO" id="GO:0016740">
    <property type="term" value="F:transferase activity"/>
    <property type="evidence" value="ECO:0007669"/>
    <property type="project" value="UniProtKB-KW"/>
</dbReference>
<evidence type="ECO:0000313" key="5">
    <source>
        <dbReference type="Proteomes" id="UP001431776"/>
    </source>
</evidence>
<name>A0AAW6TYK2_9BACT</name>
<evidence type="ECO:0000256" key="2">
    <source>
        <dbReference type="ARBA" id="ARBA00022679"/>
    </source>
</evidence>
<feature type="domain" description="Pyruvate carboxyltransferase" evidence="3">
    <location>
        <begin position="44"/>
        <end position="313"/>
    </location>
</feature>
<evidence type="ECO:0000313" key="4">
    <source>
        <dbReference type="EMBL" id="MDI6448961.1"/>
    </source>
</evidence>
<dbReference type="CDD" id="cd07947">
    <property type="entry name" value="DRE_TIM_Re_CS"/>
    <property type="match status" value="1"/>
</dbReference>
<dbReference type="InterPro" id="IPR013785">
    <property type="entry name" value="Aldolase_TIM"/>
</dbReference>
<keyword evidence="5" id="KW-1185">Reference proteome</keyword>